<evidence type="ECO:0000313" key="3">
    <source>
        <dbReference type="Proteomes" id="UP000183155"/>
    </source>
</evidence>
<dbReference type="Proteomes" id="UP000183155">
    <property type="component" value="Unassembled WGS sequence"/>
</dbReference>
<keyword evidence="3" id="KW-1185">Reference proteome</keyword>
<evidence type="ECO:0000256" key="1">
    <source>
        <dbReference type="SAM" id="Phobius"/>
    </source>
</evidence>
<protein>
    <submittedName>
        <fullName evidence="2">Uncharacterized protein</fullName>
    </submittedName>
</protein>
<reference evidence="2 3" key="1">
    <citation type="submission" date="2016-10" db="EMBL/GenBank/DDBJ databases">
        <authorList>
            <person name="Varghese N."/>
            <person name="Submissions S."/>
        </authorList>
    </citation>
    <scope>NUCLEOTIDE SEQUENCE [LARGE SCALE GENOMIC DNA]</scope>
    <source>
        <strain evidence="2 3">BS3652</strain>
    </source>
</reference>
<dbReference type="EMBL" id="FNRS01000001">
    <property type="protein sequence ID" value="SEB92258.1"/>
    <property type="molecule type" value="Genomic_DNA"/>
</dbReference>
<name>A0A1H4NBY0_PSETA</name>
<feature type="transmembrane region" description="Helical" evidence="1">
    <location>
        <begin position="9"/>
        <end position="28"/>
    </location>
</feature>
<comment type="caution">
    <text evidence="2">The sequence shown here is derived from an EMBL/GenBank/DDBJ whole genome shotgun (WGS) entry which is preliminary data.</text>
</comment>
<keyword evidence="1" id="KW-1133">Transmembrane helix</keyword>
<proteinExistence type="predicted"/>
<keyword evidence="1" id="KW-0472">Membrane</keyword>
<organism evidence="2 3">
    <name type="scientific">Pseudomonas taetrolens</name>
    <dbReference type="NCBI Taxonomy" id="47884"/>
    <lineage>
        <taxon>Bacteria</taxon>
        <taxon>Pseudomonadati</taxon>
        <taxon>Pseudomonadota</taxon>
        <taxon>Gammaproteobacteria</taxon>
        <taxon>Pseudomonadales</taxon>
        <taxon>Pseudomonadaceae</taxon>
        <taxon>Pseudomonas</taxon>
    </lineage>
</organism>
<evidence type="ECO:0000313" key="2">
    <source>
        <dbReference type="EMBL" id="SEB92258.1"/>
    </source>
</evidence>
<gene>
    <name evidence="2" type="ORF">SAMN04490203_1447</name>
</gene>
<sequence length="32" mass="3806">MRDKIKKHHVIVVCLVVFAVFSFLMTNWDQSL</sequence>
<keyword evidence="1" id="KW-0812">Transmembrane</keyword>
<accession>A0A1H4NBY0</accession>